<dbReference type="Pfam" id="PF08659">
    <property type="entry name" value="KR"/>
    <property type="match status" value="2"/>
</dbReference>
<dbReference type="CDD" id="cd05195">
    <property type="entry name" value="enoyl_red"/>
    <property type="match status" value="1"/>
</dbReference>
<dbReference type="CDD" id="cd08956">
    <property type="entry name" value="KR_3_FAS_SDR_x"/>
    <property type="match status" value="2"/>
</dbReference>
<keyword evidence="3" id="KW-0597">Phosphoprotein</keyword>
<dbReference type="InterPro" id="IPR049551">
    <property type="entry name" value="PKS_DH_C"/>
</dbReference>
<dbReference type="InterPro" id="IPR016039">
    <property type="entry name" value="Thiolase-like"/>
</dbReference>
<dbReference type="SUPFAM" id="SSF52151">
    <property type="entry name" value="FabD/lysophospholipase-like"/>
    <property type="match status" value="2"/>
</dbReference>
<comment type="pathway">
    <text evidence="11">Antibiotic biosynthesis; erythromycin biosynthesis.</text>
</comment>
<dbReference type="Pfam" id="PF02801">
    <property type="entry name" value="Ketoacyl-synt_C"/>
    <property type="match status" value="2"/>
</dbReference>
<feature type="domain" description="PKS/mFAS DH" evidence="17">
    <location>
        <begin position="2550"/>
        <end position="2807"/>
    </location>
</feature>
<dbReference type="SMART" id="SM00827">
    <property type="entry name" value="PKS_AT"/>
    <property type="match status" value="2"/>
</dbReference>
<dbReference type="Pfam" id="PF14765">
    <property type="entry name" value="PS-DH"/>
    <property type="match status" value="2"/>
</dbReference>
<dbReference type="SMART" id="SM00825">
    <property type="entry name" value="PKS_KS"/>
    <property type="match status" value="2"/>
</dbReference>
<dbReference type="Pfam" id="PF16197">
    <property type="entry name" value="KAsynt_C_assoc"/>
    <property type="match status" value="2"/>
</dbReference>
<dbReference type="FunFam" id="1.10.1200.10:FF:000007">
    <property type="entry name" value="Probable polyketide synthase pks17"/>
    <property type="match status" value="2"/>
</dbReference>
<feature type="active site" description="Proton acceptor; for dehydratase activity" evidence="14">
    <location>
        <position position="2582"/>
    </location>
</feature>
<dbReference type="EMBL" id="JACHMH010000001">
    <property type="protein sequence ID" value="MBB4679597.1"/>
    <property type="molecule type" value="Genomic_DNA"/>
</dbReference>
<dbReference type="Gene3D" id="3.90.180.10">
    <property type="entry name" value="Medium-chain alcohol dehydrogenases, catalytic domain"/>
    <property type="match status" value="1"/>
</dbReference>
<evidence type="ECO:0000256" key="8">
    <source>
        <dbReference type="ARBA" id="ARBA00023315"/>
    </source>
</evidence>
<feature type="active site" description="Proton donor; for dehydratase activity" evidence="14">
    <location>
        <position position="2733"/>
    </location>
</feature>
<dbReference type="PANTHER" id="PTHR43775">
    <property type="entry name" value="FATTY ACID SYNTHASE"/>
    <property type="match status" value="1"/>
</dbReference>
<dbReference type="Pfam" id="PF00109">
    <property type="entry name" value="ketoacyl-synt"/>
    <property type="match status" value="2"/>
</dbReference>
<feature type="domain" description="Carrier" evidence="15">
    <location>
        <begin position="3542"/>
        <end position="3617"/>
    </location>
</feature>
<dbReference type="GO" id="GO:0016491">
    <property type="term" value="F:oxidoreductase activity"/>
    <property type="evidence" value="ECO:0007669"/>
    <property type="project" value="InterPro"/>
</dbReference>
<dbReference type="InterPro" id="IPR015083">
    <property type="entry name" value="NorB/c/GfsB-D-like_docking"/>
</dbReference>
<organism evidence="18 19">
    <name type="scientific">Crossiella cryophila</name>
    <dbReference type="NCBI Taxonomy" id="43355"/>
    <lineage>
        <taxon>Bacteria</taxon>
        <taxon>Bacillati</taxon>
        <taxon>Actinomycetota</taxon>
        <taxon>Actinomycetes</taxon>
        <taxon>Pseudonocardiales</taxon>
        <taxon>Pseudonocardiaceae</taxon>
        <taxon>Crossiella</taxon>
    </lineage>
</organism>
<evidence type="ECO:0000256" key="5">
    <source>
        <dbReference type="ARBA" id="ARBA00022737"/>
    </source>
</evidence>
<feature type="domain" description="Carrier" evidence="15">
    <location>
        <begin position="1590"/>
        <end position="1665"/>
    </location>
</feature>
<dbReference type="Gene3D" id="3.30.70.3290">
    <property type="match status" value="2"/>
</dbReference>
<evidence type="ECO:0000259" key="15">
    <source>
        <dbReference type="PROSITE" id="PS50075"/>
    </source>
</evidence>
<dbReference type="InterPro" id="IPR042104">
    <property type="entry name" value="PKS_dehydratase_sf"/>
</dbReference>
<evidence type="ECO:0000256" key="13">
    <source>
        <dbReference type="ARBA" id="ARBA00066981"/>
    </source>
</evidence>
<evidence type="ECO:0000256" key="7">
    <source>
        <dbReference type="ARBA" id="ARBA00023268"/>
    </source>
</evidence>
<evidence type="ECO:0000256" key="3">
    <source>
        <dbReference type="ARBA" id="ARBA00022553"/>
    </source>
</evidence>
<comment type="caution">
    <text evidence="18">The sequence shown here is derived from an EMBL/GenBank/DDBJ whole genome shotgun (WGS) entry which is preliminary data.</text>
</comment>
<dbReference type="Gene3D" id="3.10.129.110">
    <property type="entry name" value="Polyketide synthase dehydratase"/>
    <property type="match status" value="2"/>
</dbReference>
<comment type="cofactor">
    <cofactor evidence="1">
        <name>pantetheine 4'-phosphate</name>
        <dbReference type="ChEBI" id="CHEBI:47942"/>
    </cofactor>
</comment>
<dbReference type="PROSITE" id="PS50075">
    <property type="entry name" value="CARRIER"/>
    <property type="match status" value="2"/>
</dbReference>
<dbReference type="InterPro" id="IPR016036">
    <property type="entry name" value="Malonyl_transacylase_ACP-bd"/>
</dbReference>
<comment type="function">
    <text evidence="10">Involved in the biosynthesis of antibiotic erythromycin via the biosynthesis of its aglycone precursor, 6-deoxyerythronolide B (6-dEB).</text>
</comment>
<dbReference type="Gene3D" id="3.40.47.10">
    <property type="match status" value="2"/>
</dbReference>
<dbReference type="Gene3D" id="3.40.50.11460">
    <property type="match status" value="1"/>
</dbReference>
<comment type="catalytic activity">
    <reaction evidence="9">
        <text>6 (S)-methylmalonyl-CoA + propanoyl-CoA + 6 NADPH + 12 H(+) = 6-deoxyerythronolide B + 6 CO2 + 6 NADP(+) + 7 CoA + H2O</text>
        <dbReference type="Rhea" id="RHEA:23068"/>
        <dbReference type="ChEBI" id="CHEBI:15377"/>
        <dbReference type="ChEBI" id="CHEBI:15378"/>
        <dbReference type="ChEBI" id="CHEBI:16089"/>
        <dbReference type="ChEBI" id="CHEBI:16526"/>
        <dbReference type="ChEBI" id="CHEBI:57287"/>
        <dbReference type="ChEBI" id="CHEBI:57327"/>
        <dbReference type="ChEBI" id="CHEBI:57392"/>
        <dbReference type="ChEBI" id="CHEBI:57783"/>
        <dbReference type="ChEBI" id="CHEBI:58349"/>
        <dbReference type="EC" id="2.3.1.94"/>
    </reaction>
</comment>
<accession>A0A7W7FVS9</accession>
<evidence type="ECO:0000256" key="11">
    <source>
        <dbReference type="ARBA" id="ARBA00060622"/>
    </source>
</evidence>
<dbReference type="GO" id="GO:0004315">
    <property type="term" value="F:3-oxoacyl-[acyl-carrier-protein] synthase activity"/>
    <property type="evidence" value="ECO:0007669"/>
    <property type="project" value="InterPro"/>
</dbReference>
<dbReference type="SMART" id="SM00822">
    <property type="entry name" value="PKS_KR"/>
    <property type="match status" value="2"/>
</dbReference>
<dbReference type="InterPro" id="IPR013154">
    <property type="entry name" value="ADH-like_N"/>
</dbReference>
<evidence type="ECO:0000256" key="2">
    <source>
        <dbReference type="ARBA" id="ARBA00022450"/>
    </source>
</evidence>
<feature type="domain" description="Ketosynthase family 3 (KS3)" evidence="16">
    <location>
        <begin position="31"/>
        <end position="450"/>
    </location>
</feature>
<dbReference type="GO" id="GO:0033068">
    <property type="term" value="P:macrolide biosynthetic process"/>
    <property type="evidence" value="ECO:0007669"/>
    <property type="project" value="UniProtKB-ARBA"/>
</dbReference>
<feature type="domain" description="Ketosynthase family 3 (KS3)" evidence="16">
    <location>
        <begin position="1682"/>
        <end position="2099"/>
    </location>
</feature>
<dbReference type="InterPro" id="IPR020843">
    <property type="entry name" value="ER"/>
</dbReference>
<gene>
    <name evidence="18" type="ORF">HNR67_005715</name>
</gene>
<dbReference type="CDD" id="cd00833">
    <property type="entry name" value="PKS"/>
    <property type="match status" value="2"/>
</dbReference>
<dbReference type="Pfam" id="PF13602">
    <property type="entry name" value="ADH_zinc_N_2"/>
    <property type="match status" value="1"/>
</dbReference>
<dbReference type="GO" id="GO:0047879">
    <property type="term" value="F:erythronolide synthase activity"/>
    <property type="evidence" value="ECO:0007669"/>
    <property type="project" value="UniProtKB-EC"/>
</dbReference>
<dbReference type="Pfam" id="PF00698">
    <property type="entry name" value="Acyl_transf_1"/>
    <property type="match status" value="2"/>
</dbReference>
<dbReference type="SMART" id="SM00823">
    <property type="entry name" value="PKS_PP"/>
    <property type="match status" value="2"/>
</dbReference>
<feature type="region of interest" description="C-terminal hotdog fold" evidence="14">
    <location>
        <begin position="2677"/>
        <end position="2807"/>
    </location>
</feature>
<dbReference type="Gene3D" id="1.10.1200.10">
    <property type="entry name" value="ACP-like"/>
    <property type="match status" value="2"/>
</dbReference>
<evidence type="ECO:0000256" key="9">
    <source>
        <dbReference type="ARBA" id="ARBA00052442"/>
    </source>
</evidence>
<keyword evidence="8" id="KW-0012">Acyltransferase</keyword>
<keyword evidence="5" id="KW-0677">Repeat</keyword>
<feature type="active site" description="Proton acceptor; for dehydratase activity" evidence="14">
    <location>
        <position position="937"/>
    </location>
</feature>
<dbReference type="InterPro" id="IPR018201">
    <property type="entry name" value="Ketoacyl_synth_AS"/>
</dbReference>
<keyword evidence="19" id="KW-1185">Reference proteome</keyword>
<dbReference type="GO" id="GO:0004312">
    <property type="term" value="F:fatty acid synthase activity"/>
    <property type="evidence" value="ECO:0007669"/>
    <property type="project" value="TreeGrafter"/>
</dbReference>
<dbReference type="InterPro" id="IPR049900">
    <property type="entry name" value="PKS_mFAS_DH"/>
</dbReference>
<evidence type="ECO:0000313" key="19">
    <source>
        <dbReference type="Proteomes" id="UP000533598"/>
    </source>
</evidence>
<dbReference type="SUPFAM" id="SSF47336">
    <property type="entry name" value="ACP-like"/>
    <property type="match status" value="2"/>
</dbReference>
<proteinExistence type="predicted"/>
<dbReference type="Gene3D" id="3.40.50.720">
    <property type="entry name" value="NAD(P)-binding Rossmann-like Domain"/>
    <property type="match status" value="2"/>
</dbReference>
<keyword evidence="4 18" id="KW-0808">Transferase</keyword>
<dbReference type="Gene3D" id="3.40.366.10">
    <property type="entry name" value="Malonyl-Coenzyme A Acyl Carrier Protein, domain 2"/>
    <property type="match status" value="2"/>
</dbReference>
<evidence type="ECO:0000256" key="1">
    <source>
        <dbReference type="ARBA" id="ARBA00001957"/>
    </source>
</evidence>
<feature type="domain" description="PKS/mFAS DH" evidence="17">
    <location>
        <begin position="905"/>
        <end position="1165"/>
    </location>
</feature>
<dbReference type="PROSITE" id="PS52019">
    <property type="entry name" value="PKS_MFAS_DH"/>
    <property type="match status" value="2"/>
</dbReference>
<dbReference type="Pfam" id="PF08990">
    <property type="entry name" value="Docking"/>
    <property type="match status" value="1"/>
</dbReference>
<evidence type="ECO:0000313" key="18">
    <source>
        <dbReference type="EMBL" id="MBB4679597.1"/>
    </source>
</evidence>
<dbReference type="InterPro" id="IPR014043">
    <property type="entry name" value="Acyl_transferase_dom"/>
</dbReference>
<protein>
    <recommendedName>
        <fullName evidence="13">6-deoxyerythronolide-B synthase</fullName>
        <ecNumber evidence="13">2.3.1.94</ecNumber>
    </recommendedName>
</protein>
<dbReference type="FunFam" id="3.40.47.10:FF:000019">
    <property type="entry name" value="Polyketide synthase type I"/>
    <property type="match status" value="2"/>
</dbReference>
<sequence>MTDQKLFDYLKKVTAELHQARQRLAELDTGDEPIAVVGMACRFPGGVGTPEQLWDLVARGADAVTGFPTDRGWDLDGLLAEGGSVTEHGGFLDGVADFDPEFFGISPREALAMDPQQRLLLETSWEALEHAGLDPAGLTGTDVGVFTGTFPSGYLDLAAGSGEDLAGHLITGGSQSVASGRVSYVLGLQGPAMTVDTACSSSLVALHLAVQALRAGECSMALAGGVTVMATPDTFVGFSRQGGMAADGRCKAFADGADGTGWSEGVGILVVQRLSDAVREGRQVLAVVRGSAVNQDGASNGLTAPNGPAQQKVIRQALAVAGLAPSEVDAVEAHGTGTVLGDPIEAQALIATYGQDRDTPLLLGSLKSNLGHSQAAAGVAGVIKMIMALRHGVLPSTLHVDAPSSRIDWTAGSVRLLTEATPWPETGRPRRAAVSSFGVSGTNAHVILEAAPARAEVEDPAVEVLPWVLSGRTGQALRDQAARLLADLPADSAAVGRTLLARTAFAHRAVVIGADRDELVAGLRAVADDVPAPGVVLGEAGPVSGLVFVFPGQGAQWAGMAVELLAESAVFAAALDECAAALKSFVDWDLREVLADEESLARVDVVQPALWAVMVSLAALWRSLGVEPDAVLGHSQGEIAAVCVAGGLSLVDGARVVALRSRAIADTLAGQGGMAAVPLPVAAAIELIRDWQGRLAVAAVNGPNSVVVSGDPDAIAELVARCEAEEVRAKVIPVDYASHSAQVERIAERLLAELAPISPRPATVPVYSTVTGAAFDTAGADAAYWVRNLRETVRFERATRTAIADGLNTFVEVSPHPVLTTAVQDTAPEAIAVGALRRGAGGRRQMLTALAELFARGGTVDWAAALPGSTRVDLPAYAFQHSRFWPAALPLTADVAAAGLEPAGHPLLGAVVSLADPGTLVLTGRLGATAHPWLADHRVRGRIVFPGTGFAELAIRAGDAVGCARVAELVLETPLVLTERGCQVRVSLTEQAHSWVLAVHARPEGTTAWTRHATGLLTTDVSAAPDTTWAPEGPEADLGGLYAPDGPIAYGPAFQGLRRARVAGDRVWAEVELPEVPSTGYGIHPALFDAVLHAAGFTGLAEHGPALPFLLADVVLHATGATRLRALLTRTGPDSVSLTCTDHAGAPVLTVGTLTLRPLPEGDLVEGPGDTAVLVPQWIELSEGTLPDTAGWAVIEPGTEPPADAEVVVLSLPHQETPDPVAVHQRTEWVLDRLQRLAGTRLIVHTRGAVAATDLAAAAVWGLVRAAQSENPGLITLVDTESDANTDLLARAVSTGETQVAVRGDRLLGLRLVRATNAGSPPVVDGPVLVTGGTGGLGGLLAKHLVTAYGVRELVLLSRSGGGAELVAELAELGATATVVAGDVADRDTVAALFAAHPVRGVVHAAGVLDDGLTGNLTAEQLHTVLAPKVDGLWHLHELAGDLPLFAVFSSLAGILGNAGQGNYAAANTYADALIQWRRDQGLAGISLAWGAWTPEVGRTGALAETDRRRLERSPLPPLSIAQGLALFDTALATNAPVTGLTRLAPGAGELPVLRALFPATAARPVADQGATGEGFAQRWRDTPAEDRPRLLRDLVGGHVAAVLGHNSPAAVSATRPFKELGFDSLTAVELRNRIAAASGLRLPATLVFDHPSVTAVADHLTGLLGGASTSTRTTQSAVVAEDPIAIVGMACRLPGGVGTPDELWELLAEGRDAISGFPADRGWDLDALSSGDSVTTEGGFLTDAAGFDAAFFGISPREAVATDPQQRLLLETSWEALEHAGIDPSSLAGEPVGVFAGAMPSGYIAAAGDSAEVAGHMITGGSQSVISGRIAYTLGLQGPAVTVDTACSSSLVALHWAAQALRSGECGMALVGGVSVLATPDAFIGFSLQGGLSTDGRCKPYAEAADGTGWAEGVGVLVVQRLSDARREGRRVLAVVRGSAVNQDGASNGLTAPNGPAQQRVIQQALAAAGLTPSEVDTVEGHGTGTVLGDPIEAQAVLATYGQDRETPLYLGSLKSNLGHTQAAAGVAGIIKMVQAMRHGTLPQSLHIDAPSSTVDWSAGSVELLTEARPWPETGRPRRAGVSSFGVSGTNAHVILEAAEPLPPKETPAADLLPWVLSASSAAALREQAERIADTAGSAADIAWTLATARARLAHRLVVTGTDRAELAAALRAFTAADPAAEAVHGQADTDRGPVLVFPGQGGQWAGMALDLLDHPVFAEALAECTRALAPYQDWTPAEVLGDEVALAKVEVVQPLLWAIMVSLAAVWRSLGVRPAAVIGHSQGEIAALCVAGGLSLEDGARIVSLRAKAIAAELAGSGGMAAVRLPAEQVAGLLGEGLSIAAINSPTSVVVSGEIHAVRALVDRCVADGVRATLLPIDYAAHAAPVDRIADRMLADLAGIQPRPAPIPVYSSVTGEVLDTSSADAAYWVRNTRHTVRFADAVHTAAEAGHQVFLEVGPHPVLTAAIQETRPEAGAVGTLRRDEPGPRRLLDSAARLFVSGVPVDWRPLLPAANLVDLPVYPFQHQRYWPAAPANTGDVTGAGLAPADHPLLGALVALPDSGAPLFTGRLSLATHPWLAQHTVRGSVLLPGAALVELAVRAGDAVGCTRLAELVLEAPLVLPARGGVQLRVSLAERDGGWAVTVHARAEHADWTRHATGLLTTGGPTPIGPWTPEGTRVDTAGLYGQDGEVRYGPAFQGLTEVWAQDGRVWAAAELPGLPATGYGIHPALLDAVLQTAAFAIGDGGTRLPFTFTDVVLHASGATRVRIALTTTGDQVTLAVTDPTGAPVLTIGGMTTRPLPDGALTDDTTVLTPTWRALGELAPGEVDGWLIAEDPATAEGNPTHLVMPVPRADDESIVDRTHRLTALVLDRLQRWLADPRADTTHLVVVTAGATDTDPAAAAIWGLVHTAQNEHPDRITLIDLDPTAELDLAQLAAAVATGEPRIAVREGIARAPELWQPDTDTLIPPPANHWRLETTERGTLAGLALVACPEQAEPLPAGHVRLAVRAAGLNFRDVLSALDMYPGDPGPLGGEAAGVITEVGPDVTGLAVGDKVLAMAPAAFGTTVVADQRLVARIPDGWAFAEAASIPIAFLTAYYGLVDLARVRRGEKLLVHAGTGGVGMAAIQLARHFGLEVFATASESKWDTLRSLGLDDDHIASSRSLEFADRFRDIDVVLNSLAGEYIDASLGLLTEGGRFLEMGKTDLREGIPGYQAFDMVEAGPERIGAMLTGLMALFAEGALRPLPVTSADVRAARSVFRTMSQARHTGKLVLTLPEPVDPDGTVVITGGTGGLGSAVARHLVRTHGARRLLLLSRRGTAPELVEELTGLGAEVTVTACDAADRTALAAALAGHRVTGVVHAAGVLDDGVLSALTPERVDRVFAPKVDATWHLHELLGDTAFFVVFSSLAGLLGNPGQGNYAAANTFADAVIRLRRAQGRSGTSMAWGSWTAQVGLTSTLTAADRGRMAAAGMLPLSVEQGLALFDTALRADRPLLGLTRFTARRDRPASASRPVAGAAPADQDAFTARLAALPAAERPAFLLDLVRGQAAAVLGHPDPGAVEGGQAFRDLGFDSLTAVELRNRLSAATGLTLPATLVFDHPTPHRVVALLRDRIEVDEPSPAEPVLAYLTGLKATVDAVGATERDRIAERLRELLDLCAAPAPEAEDLDEASDDELFALVDQGID</sequence>
<dbReference type="SUPFAM" id="SSF55048">
    <property type="entry name" value="Probable ACP-binding domain of malonyl-CoA ACP transacylase"/>
    <property type="match status" value="2"/>
</dbReference>
<dbReference type="SUPFAM" id="SSF51735">
    <property type="entry name" value="NAD(P)-binding Rossmann-fold domains"/>
    <property type="match status" value="5"/>
</dbReference>
<dbReference type="InterPro" id="IPR001227">
    <property type="entry name" value="Ac_transferase_dom_sf"/>
</dbReference>
<dbReference type="PROSITE" id="PS52004">
    <property type="entry name" value="KS3_2"/>
    <property type="match status" value="2"/>
</dbReference>
<dbReference type="SUPFAM" id="SSF53901">
    <property type="entry name" value="Thiolase-like"/>
    <property type="match status" value="2"/>
</dbReference>
<evidence type="ECO:0000256" key="10">
    <source>
        <dbReference type="ARBA" id="ARBA00060158"/>
    </source>
</evidence>
<name>A0A7W7FVS9_9PSEU</name>
<reference evidence="18 19" key="1">
    <citation type="submission" date="2020-08" db="EMBL/GenBank/DDBJ databases">
        <title>Sequencing the genomes of 1000 actinobacteria strains.</title>
        <authorList>
            <person name="Klenk H.-P."/>
        </authorList>
    </citation>
    <scope>NUCLEOTIDE SEQUENCE [LARGE SCALE GENOMIC DNA]</scope>
    <source>
        <strain evidence="18 19">DSM 44230</strain>
    </source>
</reference>
<evidence type="ECO:0000259" key="17">
    <source>
        <dbReference type="PROSITE" id="PS52019"/>
    </source>
</evidence>
<feature type="active site" description="Proton donor; for dehydratase activity" evidence="14">
    <location>
        <position position="1089"/>
    </location>
</feature>
<dbReference type="SMART" id="SM01294">
    <property type="entry name" value="PKS_PP_betabranch"/>
    <property type="match status" value="2"/>
</dbReference>
<dbReference type="Proteomes" id="UP000533598">
    <property type="component" value="Unassembled WGS sequence"/>
</dbReference>
<dbReference type="InterPro" id="IPR016035">
    <property type="entry name" value="Acyl_Trfase/lysoPLipase"/>
</dbReference>
<dbReference type="SUPFAM" id="SSF50129">
    <property type="entry name" value="GroES-like"/>
    <property type="match status" value="1"/>
</dbReference>
<feature type="region of interest" description="N-terminal hotdog fold" evidence="14">
    <location>
        <begin position="905"/>
        <end position="1024"/>
    </location>
</feature>
<dbReference type="InterPro" id="IPR036291">
    <property type="entry name" value="NAD(P)-bd_dom_sf"/>
</dbReference>
<dbReference type="PANTHER" id="PTHR43775:SF51">
    <property type="entry name" value="INACTIVE PHENOLPHTHIOCEROL SYNTHESIS POLYKETIDE SYNTHASE TYPE I PKS1-RELATED"/>
    <property type="match status" value="1"/>
</dbReference>
<dbReference type="InterPro" id="IPR011032">
    <property type="entry name" value="GroES-like_sf"/>
</dbReference>
<dbReference type="InterPro" id="IPR013968">
    <property type="entry name" value="PKS_KR"/>
</dbReference>
<comment type="subunit">
    <text evidence="12">Homodimer. Erythronolide synthase is composed of EryAI, EryAII and EryAIII multimodular (2 modules) polypeptides each coding for a functional synthase subunit which participates in 2 of the six FAS-like elongation steps required for formation of the polyketide. Module 1, 2, 3, 4, 5, and 6 participating in biosynthesis steps 1, 2, 3, 4, 5, and 6, respectively.</text>
</comment>
<dbReference type="InterPro" id="IPR032821">
    <property type="entry name" value="PKS_assoc"/>
</dbReference>
<dbReference type="InterPro" id="IPR020807">
    <property type="entry name" value="PKS_DH"/>
</dbReference>
<dbReference type="InterPro" id="IPR057326">
    <property type="entry name" value="KR_dom"/>
</dbReference>
<feature type="region of interest" description="C-terminal hotdog fold" evidence="14">
    <location>
        <begin position="1034"/>
        <end position="1165"/>
    </location>
</feature>
<dbReference type="SMART" id="SM00826">
    <property type="entry name" value="PKS_DH"/>
    <property type="match status" value="2"/>
</dbReference>
<dbReference type="GO" id="GO:0031177">
    <property type="term" value="F:phosphopantetheine binding"/>
    <property type="evidence" value="ECO:0007669"/>
    <property type="project" value="InterPro"/>
</dbReference>
<keyword evidence="7" id="KW-0511">Multifunctional enzyme</keyword>
<dbReference type="InterPro" id="IPR020806">
    <property type="entry name" value="PKS_PP-bd"/>
</dbReference>
<dbReference type="Pfam" id="PF00550">
    <property type="entry name" value="PP-binding"/>
    <property type="match status" value="2"/>
</dbReference>
<keyword evidence="6" id="KW-0045">Antibiotic biosynthesis</keyword>
<dbReference type="SMART" id="SM00829">
    <property type="entry name" value="PKS_ER"/>
    <property type="match status" value="1"/>
</dbReference>
<dbReference type="InterPro" id="IPR050091">
    <property type="entry name" value="PKS_NRPS_Biosynth_Enz"/>
</dbReference>
<dbReference type="FunFam" id="3.40.366.10:FF:000002">
    <property type="entry name" value="Probable polyketide synthase 2"/>
    <property type="match status" value="2"/>
</dbReference>
<dbReference type="Pfam" id="PF08240">
    <property type="entry name" value="ADH_N"/>
    <property type="match status" value="1"/>
</dbReference>
<dbReference type="InterPro" id="IPR020841">
    <property type="entry name" value="PKS_Beta-ketoAc_synthase_dom"/>
</dbReference>
<evidence type="ECO:0000256" key="4">
    <source>
        <dbReference type="ARBA" id="ARBA00022679"/>
    </source>
</evidence>
<dbReference type="RefSeq" id="WP_221490091.1">
    <property type="nucleotide sequence ID" value="NZ_JACHMH010000001.1"/>
</dbReference>
<dbReference type="EC" id="2.3.1.94" evidence="13"/>
<dbReference type="InterPro" id="IPR014031">
    <property type="entry name" value="Ketoacyl_synth_C"/>
</dbReference>
<dbReference type="InterPro" id="IPR009081">
    <property type="entry name" value="PP-bd_ACP"/>
</dbReference>
<evidence type="ECO:0000259" key="16">
    <source>
        <dbReference type="PROSITE" id="PS52004"/>
    </source>
</evidence>
<dbReference type="InterPro" id="IPR049552">
    <property type="entry name" value="PKS_DH_N"/>
</dbReference>
<evidence type="ECO:0000256" key="6">
    <source>
        <dbReference type="ARBA" id="ARBA00023194"/>
    </source>
</evidence>
<dbReference type="GO" id="GO:0006633">
    <property type="term" value="P:fatty acid biosynthetic process"/>
    <property type="evidence" value="ECO:0007669"/>
    <property type="project" value="InterPro"/>
</dbReference>
<dbReference type="InterPro" id="IPR006162">
    <property type="entry name" value="Ppantetheine_attach_site"/>
</dbReference>
<dbReference type="PROSITE" id="PS00606">
    <property type="entry name" value="KS3_1"/>
    <property type="match status" value="2"/>
</dbReference>
<keyword evidence="2" id="KW-0596">Phosphopantetheine</keyword>
<feature type="region of interest" description="N-terminal hotdog fold" evidence="14">
    <location>
        <begin position="2550"/>
        <end position="2669"/>
    </location>
</feature>
<dbReference type="Pfam" id="PF22953">
    <property type="entry name" value="SpnB_Rossmann"/>
    <property type="match status" value="2"/>
</dbReference>
<dbReference type="InterPro" id="IPR055123">
    <property type="entry name" value="SpnB-like_Rossmann"/>
</dbReference>
<dbReference type="InterPro" id="IPR014030">
    <property type="entry name" value="Ketoacyl_synth_N"/>
</dbReference>
<dbReference type="InterPro" id="IPR036736">
    <property type="entry name" value="ACP-like_sf"/>
</dbReference>
<evidence type="ECO:0000256" key="14">
    <source>
        <dbReference type="PROSITE-ProRule" id="PRU01363"/>
    </source>
</evidence>
<dbReference type="PROSITE" id="PS00012">
    <property type="entry name" value="PHOSPHOPANTETHEINE"/>
    <property type="match status" value="2"/>
</dbReference>
<dbReference type="Pfam" id="PF21089">
    <property type="entry name" value="PKS_DH_N"/>
    <property type="match status" value="2"/>
</dbReference>
<evidence type="ECO:0000256" key="12">
    <source>
        <dbReference type="ARBA" id="ARBA00063272"/>
    </source>
</evidence>